<dbReference type="RefSeq" id="WP_345678264.1">
    <property type="nucleotide sequence ID" value="NZ_BAABHS010000020.1"/>
</dbReference>
<dbReference type="InterPro" id="IPR032710">
    <property type="entry name" value="NTF2-like_dom_sf"/>
</dbReference>
<comment type="caution">
    <text evidence="2">The sequence shown here is derived from an EMBL/GenBank/DDBJ whole genome shotgun (WGS) entry which is preliminary data.</text>
</comment>
<proteinExistence type="predicted"/>
<gene>
    <name evidence="2" type="ORF">GCM10023205_53750</name>
</gene>
<dbReference type="SUPFAM" id="SSF54427">
    <property type="entry name" value="NTF2-like"/>
    <property type="match status" value="1"/>
</dbReference>
<name>A0ABP9HV71_9ACTN</name>
<evidence type="ECO:0000313" key="3">
    <source>
        <dbReference type="Proteomes" id="UP001500466"/>
    </source>
</evidence>
<dbReference type="InterPro" id="IPR037401">
    <property type="entry name" value="SnoaL-like"/>
</dbReference>
<dbReference type="Pfam" id="PF12680">
    <property type="entry name" value="SnoaL_2"/>
    <property type="match status" value="1"/>
</dbReference>
<evidence type="ECO:0000259" key="1">
    <source>
        <dbReference type="Pfam" id="PF12680"/>
    </source>
</evidence>
<protein>
    <submittedName>
        <fullName evidence="2">Nuclear transport factor 2 family protein</fullName>
    </submittedName>
</protein>
<keyword evidence="3" id="KW-1185">Reference proteome</keyword>
<feature type="domain" description="SnoaL-like" evidence="1">
    <location>
        <begin position="7"/>
        <end position="114"/>
    </location>
</feature>
<dbReference type="Gene3D" id="3.10.450.50">
    <property type="match status" value="1"/>
</dbReference>
<accession>A0ABP9HV71</accession>
<evidence type="ECO:0000313" key="2">
    <source>
        <dbReference type="EMBL" id="GAA4978799.1"/>
    </source>
</evidence>
<reference evidence="3" key="1">
    <citation type="journal article" date="2019" name="Int. J. Syst. Evol. Microbiol.">
        <title>The Global Catalogue of Microorganisms (GCM) 10K type strain sequencing project: providing services to taxonomists for standard genome sequencing and annotation.</title>
        <authorList>
            <consortium name="The Broad Institute Genomics Platform"/>
            <consortium name="The Broad Institute Genome Sequencing Center for Infectious Disease"/>
            <person name="Wu L."/>
            <person name="Ma J."/>
        </authorList>
    </citation>
    <scope>NUCLEOTIDE SEQUENCE [LARGE SCALE GENOMIC DNA]</scope>
    <source>
        <strain evidence="3">JCM 17986</strain>
    </source>
</reference>
<sequence length="134" mass="15201">MSQADMVREMYAAFLRGDFTTLYESLHPDVEWAEPELEVLPYTGLTRGRDAVATEVFPKIGETYEKLEFHPEEVIESGDVVTVMGQAFAKGSQHPEETFRFAHVLRLCEGQVIRFDHFVDTHKIARTLAGPTGR</sequence>
<dbReference type="PANTHER" id="PTHR41252:SF1">
    <property type="entry name" value="BLR2505 PROTEIN"/>
    <property type="match status" value="1"/>
</dbReference>
<dbReference type="PANTHER" id="PTHR41252">
    <property type="entry name" value="BLR2505 PROTEIN"/>
    <property type="match status" value="1"/>
</dbReference>
<organism evidence="2 3">
    <name type="scientific">Yinghuangia aomiensis</name>
    <dbReference type="NCBI Taxonomy" id="676205"/>
    <lineage>
        <taxon>Bacteria</taxon>
        <taxon>Bacillati</taxon>
        <taxon>Actinomycetota</taxon>
        <taxon>Actinomycetes</taxon>
        <taxon>Kitasatosporales</taxon>
        <taxon>Streptomycetaceae</taxon>
        <taxon>Yinghuangia</taxon>
    </lineage>
</organism>
<dbReference type="Proteomes" id="UP001500466">
    <property type="component" value="Unassembled WGS sequence"/>
</dbReference>
<dbReference type="EMBL" id="BAABHS010000020">
    <property type="protein sequence ID" value="GAA4978799.1"/>
    <property type="molecule type" value="Genomic_DNA"/>
</dbReference>